<sequence>MPIVQPLHANLAGVPPVWVERLPPTVDDLVNAQDHRRHVYADFIGDIEGVTRGDVEMAEVYATAVPMAYANSHHRASLGSVDSQARDDIAVLREDKISVGDLGNALGVAFHNPAIAEQLQGAWNEGIDAAIARQIMPLVQQAVENALAPVKLVLNNLYWEVQDFSGQVNARLDRLDQRVDELGRRVDCLSLQAAQDSIILAKMFNRKMRHEPRFMLVRTAFPPYRHLTELEPPLPPVTSIADVRGFDAAILRAIHEAYYPNTPVPRDHLSRRRNILRAVGCHAPLTRP</sequence>
<evidence type="ECO:0000259" key="2">
    <source>
        <dbReference type="Pfam" id="PF08593"/>
    </source>
</evidence>
<evidence type="ECO:0000256" key="1">
    <source>
        <dbReference type="ARBA" id="ARBA00005788"/>
    </source>
</evidence>
<proteinExistence type="inferred from homology"/>
<dbReference type="AlphaFoldDB" id="M5FWS9"/>
<comment type="similarity">
    <text evidence="1">Belongs to the UPF0612 family.</text>
</comment>
<evidence type="ECO:0000313" key="4">
    <source>
        <dbReference type="Proteomes" id="UP000030653"/>
    </source>
</evidence>
<evidence type="ECO:0000313" key="3">
    <source>
        <dbReference type="EMBL" id="EJT97901.1"/>
    </source>
</evidence>
<dbReference type="Proteomes" id="UP000030653">
    <property type="component" value="Unassembled WGS sequence"/>
</dbReference>
<accession>M5FWS9</accession>
<name>M5FWS9_DACPD</name>
<dbReference type="InterPro" id="IPR013902">
    <property type="entry name" value="Mug135-like_C"/>
</dbReference>
<dbReference type="GeneID" id="63685785"/>
<gene>
    <name evidence="3" type="ORF">DACRYDRAFT_119100</name>
</gene>
<dbReference type="Pfam" id="PF08593">
    <property type="entry name" value="Mug135_C"/>
    <property type="match status" value="1"/>
</dbReference>
<keyword evidence="4" id="KW-1185">Reference proteome</keyword>
<feature type="domain" description="Mug135-like C-terminal" evidence="2">
    <location>
        <begin position="221"/>
        <end position="281"/>
    </location>
</feature>
<dbReference type="EMBL" id="JH795875">
    <property type="protein sequence ID" value="EJT97901.1"/>
    <property type="molecule type" value="Genomic_DNA"/>
</dbReference>
<dbReference type="HOGENOM" id="CLU_966507_0_0_1"/>
<organism evidence="3 4">
    <name type="scientific">Dacryopinax primogenitus (strain DJM 731)</name>
    <name type="common">Brown rot fungus</name>
    <dbReference type="NCBI Taxonomy" id="1858805"/>
    <lineage>
        <taxon>Eukaryota</taxon>
        <taxon>Fungi</taxon>
        <taxon>Dikarya</taxon>
        <taxon>Basidiomycota</taxon>
        <taxon>Agaricomycotina</taxon>
        <taxon>Dacrymycetes</taxon>
        <taxon>Dacrymycetales</taxon>
        <taxon>Dacrymycetaceae</taxon>
        <taxon>Dacryopinax</taxon>
    </lineage>
</organism>
<dbReference type="RefSeq" id="XP_040624799.1">
    <property type="nucleotide sequence ID" value="XM_040770723.1"/>
</dbReference>
<reference evidence="3 4" key="1">
    <citation type="journal article" date="2012" name="Science">
        <title>The Paleozoic origin of enzymatic lignin decomposition reconstructed from 31 fungal genomes.</title>
        <authorList>
            <person name="Floudas D."/>
            <person name="Binder M."/>
            <person name="Riley R."/>
            <person name="Barry K."/>
            <person name="Blanchette R.A."/>
            <person name="Henrissat B."/>
            <person name="Martinez A.T."/>
            <person name="Otillar R."/>
            <person name="Spatafora J.W."/>
            <person name="Yadav J.S."/>
            <person name="Aerts A."/>
            <person name="Benoit I."/>
            <person name="Boyd A."/>
            <person name="Carlson A."/>
            <person name="Copeland A."/>
            <person name="Coutinho P.M."/>
            <person name="de Vries R.P."/>
            <person name="Ferreira P."/>
            <person name="Findley K."/>
            <person name="Foster B."/>
            <person name="Gaskell J."/>
            <person name="Glotzer D."/>
            <person name="Gorecki P."/>
            <person name="Heitman J."/>
            <person name="Hesse C."/>
            <person name="Hori C."/>
            <person name="Igarashi K."/>
            <person name="Jurgens J.A."/>
            <person name="Kallen N."/>
            <person name="Kersten P."/>
            <person name="Kohler A."/>
            <person name="Kuees U."/>
            <person name="Kumar T.K.A."/>
            <person name="Kuo A."/>
            <person name="LaButti K."/>
            <person name="Larrondo L.F."/>
            <person name="Lindquist E."/>
            <person name="Ling A."/>
            <person name="Lombard V."/>
            <person name="Lucas S."/>
            <person name="Lundell T."/>
            <person name="Martin R."/>
            <person name="McLaughlin D.J."/>
            <person name="Morgenstern I."/>
            <person name="Morin E."/>
            <person name="Murat C."/>
            <person name="Nagy L.G."/>
            <person name="Nolan M."/>
            <person name="Ohm R.A."/>
            <person name="Patyshakuliyeva A."/>
            <person name="Rokas A."/>
            <person name="Ruiz-Duenas F.J."/>
            <person name="Sabat G."/>
            <person name="Salamov A."/>
            <person name="Samejima M."/>
            <person name="Schmutz J."/>
            <person name="Slot J.C."/>
            <person name="St John F."/>
            <person name="Stenlid J."/>
            <person name="Sun H."/>
            <person name="Sun S."/>
            <person name="Syed K."/>
            <person name="Tsang A."/>
            <person name="Wiebenga A."/>
            <person name="Young D."/>
            <person name="Pisabarro A."/>
            <person name="Eastwood D.C."/>
            <person name="Martin F."/>
            <person name="Cullen D."/>
            <person name="Grigoriev I.V."/>
            <person name="Hibbett D.S."/>
        </authorList>
    </citation>
    <scope>NUCLEOTIDE SEQUENCE [LARGE SCALE GENOMIC DNA]</scope>
    <source>
        <strain evidence="3 4">DJM-731 SS1</strain>
    </source>
</reference>
<protein>
    <recommendedName>
        <fullName evidence="2">Mug135-like C-terminal domain-containing protein</fullName>
    </recommendedName>
</protein>